<organism evidence="2 3">
    <name type="scientific">Roseateles flavus</name>
    <dbReference type="NCBI Taxonomy" id="3149041"/>
    <lineage>
        <taxon>Bacteria</taxon>
        <taxon>Pseudomonadati</taxon>
        <taxon>Pseudomonadota</taxon>
        <taxon>Betaproteobacteria</taxon>
        <taxon>Burkholderiales</taxon>
        <taxon>Sphaerotilaceae</taxon>
        <taxon>Roseateles</taxon>
    </lineage>
</organism>
<feature type="transmembrane region" description="Helical" evidence="1">
    <location>
        <begin position="35"/>
        <end position="57"/>
    </location>
</feature>
<dbReference type="RefSeq" id="WP_347610914.1">
    <property type="nucleotide sequence ID" value="NZ_JBDPZC010000006.1"/>
</dbReference>
<keyword evidence="3" id="KW-1185">Reference proteome</keyword>
<proteinExistence type="predicted"/>
<dbReference type="InterPro" id="IPR008473">
    <property type="entry name" value="Phage_holin_3_7"/>
</dbReference>
<comment type="caution">
    <text evidence="2">The sequence shown here is derived from an EMBL/GenBank/DDBJ whole genome shotgun (WGS) entry which is preliminary data.</text>
</comment>
<keyword evidence="1" id="KW-0472">Membrane</keyword>
<name>A0ABV0GG40_9BURK</name>
<keyword evidence="1" id="KW-1133">Transmembrane helix</keyword>
<gene>
    <name evidence="2" type="ORF">ABDJ40_14660</name>
</gene>
<feature type="transmembrane region" description="Helical" evidence="1">
    <location>
        <begin position="6"/>
        <end position="23"/>
    </location>
</feature>
<reference evidence="2 3" key="1">
    <citation type="submission" date="2024-05" db="EMBL/GenBank/DDBJ databases">
        <title>Roseateles sp. 2.12 16S ribosomal RNA gene Genome sequencing and assembly.</title>
        <authorList>
            <person name="Woo H."/>
        </authorList>
    </citation>
    <scope>NUCLEOTIDE SEQUENCE [LARGE SCALE GENOMIC DNA]</scope>
    <source>
        <strain evidence="2 3">2.12</strain>
    </source>
</reference>
<accession>A0ABV0GG40</accession>
<evidence type="ECO:0000313" key="3">
    <source>
        <dbReference type="Proteomes" id="UP001462640"/>
    </source>
</evidence>
<dbReference type="Pfam" id="PF05449">
    <property type="entry name" value="Phage_holin_3_7"/>
    <property type="match status" value="1"/>
</dbReference>
<evidence type="ECO:0000313" key="2">
    <source>
        <dbReference type="EMBL" id="MEO3714004.1"/>
    </source>
</evidence>
<dbReference type="Proteomes" id="UP001462640">
    <property type="component" value="Unassembled WGS sequence"/>
</dbReference>
<protein>
    <submittedName>
        <fullName evidence="2">Phage holin family protein</fullName>
    </submittedName>
</protein>
<keyword evidence="1" id="KW-0812">Transmembrane</keyword>
<evidence type="ECO:0000256" key="1">
    <source>
        <dbReference type="SAM" id="Phobius"/>
    </source>
</evidence>
<dbReference type="EMBL" id="JBDPZC010000006">
    <property type="protein sequence ID" value="MEO3714004.1"/>
    <property type="molecule type" value="Genomic_DNA"/>
</dbReference>
<sequence length="109" mass="11555">MNLIDVLAIMDALLCGLIAARLLMFNRAGATHRPLVSLLAYFVIVAAGAVPVLTLFGAAPCPGWHRVLPDAVLCLAVFAVRGNLMELFRSTSGDGRVADFLRRGGSSQC</sequence>